<evidence type="ECO:0000313" key="12">
    <source>
        <dbReference type="EMBL" id="MWN21120.1"/>
    </source>
</evidence>
<gene>
    <name evidence="12" type="ORF">GQS40_05445</name>
</gene>
<dbReference type="Pfam" id="PF02080">
    <property type="entry name" value="TrkA_C"/>
    <property type="match status" value="1"/>
</dbReference>
<feature type="domain" description="RCK C-terminal" evidence="11">
    <location>
        <begin position="427"/>
        <end position="508"/>
    </location>
</feature>
<feature type="transmembrane region" description="Helical" evidence="10">
    <location>
        <begin position="391"/>
        <end position="411"/>
    </location>
</feature>
<dbReference type="GO" id="GO:0034707">
    <property type="term" value="C:chloride channel complex"/>
    <property type="evidence" value="ECO:0007669"/>
    <property type="project" value="UniProtKB-KW"/>
</dbReference>
<dbReference type="PRINTS" id="PR00762">
    <property type="entry name" value="CLCHANNEL"/>
</dbReference>
<accession>A0A6L7A9Q1</accession>
<feature type="transmembrane region" description="Helical" evidence="10">
    <location>
        <begin position="304"/>
        <end position="322"/>
    </location>
</feature>
<keyword evidence="7" id="KW-0869">Chloride channel</keyword>
<feature type="transmembrane region" description="Helical" evidence="10">
    <location>
        <begin position="264"/>
        <end position="284"/>
    </location>
</feature>
<keyword evidence="5" id="KW-0406">Ion transport</keyword>
<dbReference type="PANTHER" id="PTHR43427">
    <property type="entry name" value="CHLORIDE CHANNEL PROTEIN CLC-E"/>
    <property type="match status" value="1"/>
</dbReference>
<comment type="subcellular location">
    <subcellularLocation>
        <location evidence="1">Membrane</location>
        <topology evidence="1">Multi-pass membrane protein</topology>
    </subcellularLocation>
</comment>
<comment type="caution">
    <text evidence="12">The sequence shown here is derived from an EMBL/GenBank/DDBJ whole genome shotgun (WGS) entry which is preliminary data.</text>
</comment>
<feature type="transmembrane region" description="Helical" evidence="10">
    <location>
        <begin position="222"/>
        <end position="244"/>
    </location>
</feature>
<evidence type="ECO:0000256" key="3">
    <source>
        <dbReference type="ARBA" id="ARBA00022692"/>
    </source>
</evidence>
<evidence type="ECO:0000256" key="10">
    <source>
        <dbReference type="SAM" id="Phobius"/>
    </source>
</evidence>
<name>A0A6L7A9Q1_LEULA</name>
<evidence type="ECO:0000313" key="13">
    <source>
        <dbReference type="Proteomes" id="UP000478636"/>
    </source>
</evidence>
<dbReference type="InterPro" id="IPR001807">
    <property type="entry name" value="ClC"/>
</dbReference>
<dbReference type="GO" id="GO:0005254">
    <property type="term" value="F:chloride channel activity"/>
    <property type="evidence" value="ECO:0007669"/>
    <property type="project" value="UniProtKB-KW"/>
</dbReference>
<evidence type="ECO:0000256" key="1">
    <source>
        <dbReference type="ARBA" id="ARBA00004141"/>
    </source>
</evidence>
<evidence type="ECO:0000256" key="9">
    <source>
        <dbReference type="ARBA" id="ARBA00023303"/>
    </source>
</evidence>
<dbReference type="InterPro" id="IPR036721">
    <property type="entry name" value="RCK_C_sf"/>
</dbReference>
<feature type="transmembrane region" description="Helical" evidence="10">
    <location>
        <begin position="155"/>
        <end position="177"/>
    </location>
</feature>
<dbReference type="Pfam" id="PF00654">
    <property type="entry name" value="Voltage_CLC"/>
    <property type="match status" value="1"/>
</dbReference>
<feature type="transmembrane region" description="Helical" evidence="10">
    <location>
        <begin position="189"/>
        <end position="210"/>
    </location>
</feature>
<evidence type="ECO:0000259" key="11">
    <source>
        <dbReference type="PROSITE" id="PS51202"/>
    </source>
</evidence>
<evidence type="ECO:0000256" key="2">
    <source>
        <dbReference type="ARBA" id="ARBA00022448"/>
    </source>
</evidence>
<organism evidence="12 13">
    <name type="scientific">Leuconostoc lactis</name>
    <dbReference type="NCBI Taxonomy" id="1246"/>
    <lineage>
        <taxon>Bacteria</taxon>
        <taxon>Bacillati</taxon>
        <taxon>Bacillota</taxon>
        <taxon>Bacilli</taxon>
        <taxon>Lactobacillales</taxon>
        <taxon>Lactobacillaceae</taxon>
        <taxon>Leuconostoc</taxon>
    </lineage>
</organism>
<evidence type="ECO:0000256" key="7">
    <source>
        <dbReference type="ARBA" id="ARBA00023173"/>
    </source>
</evidence>
<feature type="transmembrane region" description="Helical" evidence="10">
    <location>
        <begin position="12"/>
        <end position="37"/>
    </location>
</feature>
<dbReference type="SUPFAM" id="SSF81340">
    <property type="entry name" value="Clc chloride channel"/>
    <property type="match status" value="1"/>
</dbReference>
<feature type="transmembrane region" description="Helical" evidence="10">
    <location>
        <begin position="357"/>
        <end position="385"/>
    </location>
</feature>
<keyword evidence="2" id="KW-0813">Transport</keyword>
<keyword evidence="4 10" id="KW-1133">Transmembrane helix</keyword>
<dbReference type="InterPro" id="IPR014743">
    <property type="entry name" value="Cl-channel_core"/>
</dbReference>
<keyword evidence="3 10" id="KW-0812">Transmembrane</keyword>
<feature type="transmembrane region" description="Helical" evidence="10">
    <location>
        <begin position="57"/>
        <end position="77"/>
    </location>
</feature>
<dbReference type="GO" id="GO:0008324">
    <property type="term" value="F:monoatomic cation transmembrane transporter activity"/>
    <property type="evidence" value="ECO:0007669"/>
    <property type="project" value="InterPro"/>
</dbReference>
<dbReference type="CDD" id="cd01031">
    <property type="entry name" value="EriC"/>
    <property type="match status" value="1"/>
</dbReference>
<keyword evidence="6 10" id="KW-0472">Membrane</keyword>
<dbReference type="EMBL" id="WSZI01000013">
    <property type="protein sequence ID" value="MWN21120.1"/>
    <property type="molecule type" value="Genomic_DNA"/>
</dbReference>
<dbReference type="AlphaFoldDB" id="A0A6L7A9Q1"/>
<dbReference type="PANTHER" id="PTHR43427:SF6">
    <property type="entry name" value="CHLORIDE CHANNEL PROTEIN CLC-E"/>
    <property type="match status" value="1"/>
</dbReference>
<protein>
    <submittedName>
        <fullName evidence="12">ClC family H(+)/Cl(-) exchange transporter</fullName>
    </submittedName>
</protein>
<dbReference type="Gene3D" id="1.10.3080.10">
    <property type="entry name" value="Clc chloride channel"/>
    <property type="match status" value="1"/>
</dbReference>
<feature type="transmembrane region" description="Helical" evidence="10">
    <location>
        <begin position="328"/>
        <end position="350"/>
    </location>
</feature>
<evidence type="ECO:0000256" key="6">
    <source>
        <dbReference type="ARBA" id="ARBA00023136"/>
    </source>
</evidence>
<dbReference type="Proteomes" id="UP000478636">
    <property type="component" value="Unassembled WGS sequence"/>
</dbReference>
<dbReference type="Gene3D" id="3.30.70.1450">
    <property type="entry name" value="Regulator of K+ conductance, C-terminal domain"/>
    <property type="match status" value="1"/>
</dbReference>
<dbReference type="InterPro" id="IPR006037">
    <property type="entry name" value="RCK_C"/>
</dbReference>
<dbReference type="PROSITE" id="PS51202">
    <property type="entry name" value="RCK_C"/>
    <property type="match status" value="1"/>
</dbReference>
<evidence type="ECO:0000256" key="5">
    <source>
        <dbReference type="ARBA" id="ARBA00023065"/>
    </source>
</evidence>
<dbReference type="SUPFAM" id="SSF116726">
    <property type="entry name" value="TrkA C-terminal domain-like"/>
    <property type="match status" value="1"/>
</dbReference>
<dbReference type="RefSeq" id="WP_029509421.1">
    <property type="nucleotide sequence ID" value="NZ_DAITWI010000001.1"/>
</dbReference>
<evidence type="ECO:0000256" key="8">
    <source>
        <dbReference type="ARBA" id="ARBA00023214"/>
    </source>
</evidence>
<evidence type="ECO:0000256" key="4">
    <source>
        <dbReference type="ARBA" id="ARBA00022989"/>
    </source>
</evidence>
<keyword evidence="9" id="KW-0407">Ion channel</keyword>
<keyword evidence="8" id="KW-0868">Chloride</keyword>
<sequence>MLNQKLQLNTSKLAIVGYGVLIGFLTGIVVSLFRLSIEKVLAYFQTLYLAVGRGELFSLGLIIFLNAGCLIVVAWLLKQNPHISGSGIPQVEGVLTGEITDNWWATLWRKFTAGILAIGSGLMLGREGPSIQLGAAIGQGVAKYRHLSHNKAKSLIASGAAAGLSAAFNAPLAGVMFVLEEIYHSISPFVWVGAVTGATVSDFVSTVMFGQTPVLAVGNLTVFPVKLYGLLLVFGLMLGLFGYLYQRVLLASLSLYDKLPLPKYFYGVIPFILVLPVGLLWPHILGGGNGLILSFNNTPTSIKLLLGLLAVRFVFSMVSYGSGLPGGIFLPILTLGALSGTLIGNVFVTLNWMPTTYILNFVVIGMAGYFACIGKAPFTAIILVFEMVGSVTHILPLAFVSLVAYLVVDLLNGAPIYESLLARLLQQNQQNNASSEMTTLEIPVLAGSIMEDQQIRDLNLMPNSLITLVKRSDNLLIPKGDLVLRAGDIIYLRASQDVAQAIKRQLLATVVV</sequence>
<dbReference type="InterPro" id="IPR050368">
    <property type="entry name" value="ClC-type_chloride_channel"/>
</dbReference>
<proteinExistence type="predicted"/>
<dbReference type="GO" id="GO:0006813">
    <property type="term" value="P:potassium ion transport"/>
    <property type="evidence" value="ECO:0007669"/>
    <property type="project" value="InterPro"/>
</dbReference>
<reference evidence="12 13" key="1">
    <citation type="submission" date="2019-12" db="EMBL/GenBank/DDBJ databases">
        <title>Complete genome sequence of Leuconostoc lactis strain AVN1 provides insights into metabolic potential.</title>
        <authorList>
            <person name="Besrour N."/>
            <person name="Najjari A."/>
            <person name="Fhoula I."/>
            <person name="Jaballah S."/>
            <person name="Klibi N."/>
            <person name="Ouzari H.I."/>
        </authorList>
    </citation>
    <scope>NUCLEOTIDE SEQUENCE [LARGE SCALE GENOMIC DNA]</scope>
    <source>
        <strain evidence="12 13">AVN1</strain>
    </source>
</reference>